<dbReference type="GO" id="GO:0006508">
    <property type="term" value="P:proteolysis"/>
    <property type="evidence" value="ECO:0007669"/>
    <property type="project" value="UniProtKB-KW"/>
</dbReference>
<keyword evidence="8" id="KW-1185">Reference proteome</keyword>
<dbReference type="AlphaFoldDB" id="D9SWT6"/>
<dbReference type="SUPFAM" id="SSF52743">
    <property type="entry name" value="Subtilisin-like"/>
    <property type="match status" value="1"/>
</dbReference>
<name>D9SWT6_CLOC7</name>
<dbReference type="InterPro" id="IPR022398">
    <property type="entry name" value="Peptidase_S8_His-AS"/>
</dbReference>
<gene>
    <name evidence="7" type="ordered locus">Clocel_1549</name>
</gene>
<evidence type="ECO:0000259" key="6">
    <source>
        <dbReference type="Pfam" id="PF00082"/>
    </source>
</evidence>
<dbReference type="eggNOG" id="COG1404">
    <property type="taxonomic scope" value="Bacteria"/>
</dbReference>
<dbReference type="InterPro" id="IPR023827">
    <property type="entry name" value="Peptidase_S8_Asp-AS"/>
</dbReference>
<protein>
    <submittedName>
        <fullName evidence="7">Peptidase S8 and S53 subtilisin kexin sedolisin</fullName>
    </submittedName>
</protein>
<organism evidence="7 8">
    <name type="scientific">Clostridium cellulovorans (strain ATCC 35296 / DSM 3052 / OCM 3 / 743B)</name>
    <dbReference type="NCBI Taxonomy" id="573061"/>
    <lineage>
        <taxon>Bacteria</taxon>
        <taxon>Bacillati</taxon>
        <taxon>Bacillota</taxon>
        <taxon>Clostridia</taxon>
        <taxon>Eubacteriales</taxon>
        <taxon>Clostridiaceae</taxon>
        <taxon>Clostridium</taxon>
    </lineage>
</organism>
<evidence type="ECO:0000313" key="8">
    <source>
        <dbReference type="Proteomes" id="UP000002730"/>
    </source>
</evidence>
<dbReference type="STRING" id="573061.Clocel_1549"/>
<dbReference type="PROSITE" id="PS00137">
    <property type="entry name" value="SUBTILASE_HIS"/>
    <property type="match status" value="1"/>
</dbReference>
<dbReference type="PANTHER" id="PTHR43806:SF11">
    <property type="entry name" value="CEREVISIN-RELATED"/>
    <property type="match status" value="1"/>
</dbReference>
<dbReference type="CDD" id="cd07478">
    <property type="entry name" value="Peptidases_S8_CspA-like"/>
    <property type="match status" value="1"/>
</dbReference>
<dbReference type="RefSeq" id="WP_010077496.1">
    <property type="nucleotide sequence ID" value="NC_014393.1"/>
</dbReference>
<dbReference type="PRINTS" id="PR00723">
    <property type="entry name" value="SUBTILISIN"/>
</dbReference>
<dbReference type="GO" id="GO:0004252">
    <property type="term" value="F:serine-type endopeptidase activity"/>
    <property type="evidence" value="ECO:0007669"/>
    <property type="project" value="UniProtKB-UniRule"/>
</dbReference>
<evidence type="ECO:0000313" key="7">
    <source>
        <dbReference type="EMBL" id="ADL51297.1"/>
    </source>
</evidence>
<dbReference type="PROSITE" id="PS00136">
    <property type="entry name" value="SUBTILASE_ASP"/>
    <property type="match status" value="1"/>
</dbReference>
<dbReference type="KEGG" id="ccb:Clocel_1549"/>
<feature type="active site" description="Charge relay system" evidence="5">
    <location>
        <position position="180"/>
    </location>
</feature>
<dbReference type="Proteomes" id="UP000002730">
    <property type="component" value="Chromosome"/>
</dbReference>
<keyword evidence="2 5" id="KW-0645">Protease</keyword>
<dbReference type="InterPro" id="IPR034045">
    <property type="entry name" value="Pep_S8_CspA-like"/>
</dbReference>
<accession>D9SWT6</accession>
<dbReference type="HOGENOM" id="CLU_025670_0_0_9"/>
<dbReference type="OrthoDB" id="2744137at2"/>
<dbReference type="InterPro" id="IPR017310">
    <property type="entry name" value="Pept_S8A_subtilisin_clostridia"/>
</dbReference>
<evidence type="ECO:0000256" key="3">
    <source>
        <dbReference type="ARBA" id="ARBA00022801"/>
    </source>
</evidence>
<feature type="active site" description="Charge relay system" evidence="5">
    <location>
        <position position="502"/>
    </location>
</feature>
<keyword evidence="3 5" id="KW-0378">Hydrolase</keyword>
<sequence length="624" mass="69370">MATIKKSDLYYDANVGNFLVAYRGNFKEKIKKIAYATGDIITNNIGVVAVKASEINRLLEDVPEIRYVEFRTMFVLQEISPNYADSINKVKINPYLNLTGKGVLVGIVDTGIDYLNPEFIREDDTSRIIRIWDQSIKENVSGIKYMGEVYTNEKINDAIEAYRNNKDPYSIVPSKDEIGHGTKIAGIIGARGADNELQGIAQDCDYVIVKLSEAANFKKRLEENGIGDIPVYNASEVVAGLEYLKAVARELMRPIVIHLSVGSTEGSHDGEGLIERYVSTVARLKGISLIVGVGNEGASQGHASGNIKNIGDVQRVELNIPREIKNFSFYIWVQKPNRASINVISPTGEETQVIESRTEKEVAFKFVFINTFMNVKYFTPEYFTGHEVIRLTFSDIKPGIWVLKLIGLYITSGRYDIWLPPKDTLPPNTVFLKADSYNTLTIPSNAINIVTVAYQGVDGSLVATSGKGFSLNEGIRPDVITLGDNILSIKPYGGIEAMSGSSAATAIVVGACALFIQWAIVDGNDVAMYAKKLLSYFTYGARRNELYKYPNREMGYGEFDLFETLSMVSDAFRGGSVTGKINPNTYETEVIYGKKNNFTEYYAGKIFIRIPTKQWRNFDGKTKK</sequence>
<proteinExistence type="inferred from homology"/>
<reference evidence="7 8" key="1">
    <citation type="submission" date="2010-08" db="EMBL/GenBank/DDBJ databases">
        <title>Complete sequence of Clostridium cellulovorans 743B.</title>
        <authorList>
            <consortium name="US DOE Joint Genome Institute"/>
            <person name="Lucas S."/>
            <person name="Copeland A."/>
            <person name="Lapidus A."/>
            <person name="Cheng J.-F."/>
            <person name="Bruce D."/>
            <person name="Goodwin L."/>
            <person name="Pitluck S."/>
            <person name="Chertkov O."/>
            <person name="Detter J.C."/>
            <person name="Han C."/>
            <person name="Tapia R."/>
            <person name="Land M."/>
            <person name="Hauser L."/>
            <person name="Chang Y.-J."/>
            <person name="Jeffries C."/>
            <person name="Kyrpides N."/>
            <person name="Ivanova N."/>
            <person name="Mikhailova N."/>
            <person name="Hemme C.L."/>
            <person name="Woyke T."/>
        </authorList>
    </citation>
    <scope>NUCLEOTIDE SEQUENCE [LARGE SCALE GENOMIC DNA]</scope>
    <source>
        <strain evidence="8">ATCC 35296 / DSM 3052 / OCM 3 / 743B</strain>
    </source>
</reference>
<dbReference type="PROSITE" id="PS51892">
    <property type="entry name" value="SUBTILASE"/>
    <property type="match status" value="1"/>
</dbReference>
<feature type="domain" description="Peptidase S8/S53" evidence="6">
    <location>
        <begin position="437"/>
        <end position="520"/>
    </location>
</feature>
<dbReference type="Gene3D" id="3.40.50.200">
    <property type="entry name" value="Peptidase S8/S53 domain"/>
    <property type="match status" value="1"/>
</dbReference>
<dbReference type="Gene3D" id="2.60.120.1290">
    <property type="match status" value="1"/>
</dbReference>
<dbReference type="InterPro" id="IPR050131">
    <property type="entry name" value="Peptidase_S8_subtilisin-like"/>
</dbReference>
<feature type="active site" description="Charge relay system" evidence="5">
    <location>
        <position position="109"/>
    </location>
</feature>
<feature type="domain" description="Peptidase S8/S53" evidence="6">
    <location>
        <begin position="100"/>
        <end position="310"/>
    </location>
</feature>
<keyword evidence="4 5" id="KW-0720">Serine protease</keyword>
<dbReference type="InterPro" id="IPR015500">
    <property type="entry name" value="Peptidase_S8_subtilisin-rel"/>
</dbReference>
<evidence type="ECO:0000256" key="5">
    <source>
        <dbReference type="PROSITE-ProRule" id="PRU01240"/>
    </source>
</evidence>
<dbReference type="InterPro" id="IPR036852">
    <property type="entry name" value="Peptidase_S8/S53_dom_sf"/>
</dbReference>
<dbReference type="EMBL" id="CP002160">
    <property type="protein sequence ID" value="ADL51297.1"/>
    <property type="molecule type" value="Genomic_DNA"/>
</dbReference>
<comment type="similarity">
    <text evidence="1 5">Belongs to the peptidase S8 family.</text>
</comment>
<evidence type="ECO:0000256" key="2">
    <source>
        <dbReference type="ARBA" id="ARBA00022670"/>
    </source>
</evidence>
<evidence type="ECO:0000256" key="4">
    <source>
        <dbReference type="ARBA" id="ARBA00022825"/>
    </source>
</evidence>
<evidence type="ECO:0000256" key="1">
    <source>
        <dbReference type="ARBA" id="ARBA00011073"/>
    </source>
</evidence>
<dbReference type="InterPro" id="IPR000209">
    <property type="entry name" value="Peptidase_S8/S53_dom"/>
</dbReference>
<dbReference type="PANTHER" id="PTHR43806">
    <property type="entry name" value="PEPTIDASE S8"/>
    <property type="match status" value="1"/>
</dbReference>
<dbReference type="PIRSF" id="PIRSF037894">
    <property type="entry name" value="Subtilisin_rel_CspABC"/>
    <property type="match status" value="1"/>
</dbReference>
<dbReference type="Pfam" id="PF00082">
    <property type="entry name" value="Peptidase_S8"/>
    <property type="match status" value="2"/>
</dbReference>